<dbReference type="Proteomes" id="UP000235861">
    <property type="component" value="Unassembled WGS sequence"/>
</dbReference>
<accession>A0A2H9U3H0</accession>
<dbReference type="EMBL" id="PGGC01000102">
    <property type="protein sequence ID" value="PJG58519.1"/>
    <property type="molecule type" value="Genomic_DNA"/>
</dbReference>
<dbReference type="RefSeq" id="WP_100294402.1">
    <property type="nucleotide sequence ID" value="NZ_PGGC01000102.1"/>
</dbReference>
<dbReference type="AlphaFoldDB" id="A0A2H9U3H0"/>
<proteinExistence type="predicted"/>
<reference evidence="1 2" key="1">
    <citation type="submission" date="2017-11" db="EMBL/GenBank/DDBJ databases">
        <title>Draft genome sequence of environmental isolate Aeromonas cavernicola sp. nov. MDC 2508.</title>
        <authorList>
            <person name="Colston S.M."/>
            <person name="Navarro A."/>
            <person name="Martinez-Murcia A.J."/>
            <person name="Graf J."/>
        </authorList>
    </citation>
    <scope>NUCLEOTIDE SEQUENCE [LARGE SCALE GENOMIC DNA]</scope>
    <source>
        <strain evidence="1 2">MDC 2508</strain>
    </source>
</reference>
<comment type="caution">
    <text evidence="1">The sequence shown here is derived from an EMBL/GenBank/DDBJ whole genome shotgun (WGS) entry which is preliminary data.</text>
</comment>
<keyword evidence="2" id="KW-1185">Reference proteome</keyword>
<name>A0A2H9U3H0_9GAMM</name>
<sequence length="85" mass="9309">MATYHFFKHEGILTYLDTSLPSYSGERQQLLDQGFVALTNPIKAQTPSQALGLLRSEGEFQQELGEHSKFELATSVPIALAGLLG</sequence>
<organism evidence="1 2">
    <name type="scientific">Aeromonas cavernicola</name>
    <dbReference type="NCBI Taxonomy" id="1006623"/>
    <lineage>
        <taxon>Bacteria</taxon>
        <taxon>Pseudomonadati</taxon>
        <taxon>Pseudomonadota</taxon>
        <taxon>Gammaproteobacteria</taxon>
        <taxon>Aeromonadales</taxon>
        <taxon>Aeromonadaceae</taxon>
        <taxon>Aeromonas</taxon>
    </lineage>
</organism>
<evidence type="ECO:0000313" key="2">
    <source>
        <dbReference type="Proteomes" id="UP000235861"/>
    </source>
</evidence>
<protein>
    <submittedName>
        <fullName evidence="1">Uncharacterized protein</fullName>
    </submittedName>
</protein>
<dbReference type="OrthoDB" id="5588558at2"/>
<evidence type="ECO:0000313" key="1">
    <source>
        <dbReference type="EMBL" id="PJG58519.1"/>
    </source>
</evidence>
<gene>
    <name evidence="1" type="ORF">CUC53_12110</name>
</gene>